<dbReference type="PANTHER" id="PTHR48079:SF6">
    <property type="entry name" value="NAD(P)-BINDING DOMAIN-CONTAINING PROTEIN-RELATED"/>
    <property type="match status" value="1"/>
</dbReference>
<dbReference type="GeneID" id="92935657"/>
<dbReference type="EMBL" id="AM167904">
    <property type="protein sequence ID" value="CAJ48759.1"/>
    <property type="molecule type" value="Genomic_DNA"/>
</dbReference>
<dbReference type="GO" id="GO:0004029">
    <property type="term" value="F:aldehyde dehydrogenase (NAD+) activity"/>
    <property type="evidence" value="ECO:0007669"/>
    <property type="project" value="TreeGrafter"/>
</dbReference>
<organism evidence="2 3">
    <name type="scientific">Bordetella avium (strain 197N)</name>
    <dbReference type="NCBI Taxonomy" id="360910"/>
    <lineage>
        <taxon>Bacteria</taxon>
        <taxon>Pseudomonadati</taxon>
        <taxon>Pseudomonadota</taxon>
        <taxon>Betaproteobacteria</taxon>
        <taxon>Burkholderiales</taxon>
        <taxon>Alcaligenaceae</taxon>
        <taxon>Bordetella</taxon>
    </lineage>
</organism>
<evidence type="ECO:0000259" key="1">
    <source>
        <dbReference type="Pfam" id="PF01370"/>
    </source>
</evidence>
<dbReference type="SUPFAM" id="SSF51735">
    <property type="entry name" value="NAD(P)-binding Rossmann-fold domains"/>
    <property type="match status" value="1"/>
</dbReference>
<dbReference type="OrthoDB" id="9808276at2"/>
<accession>Q2KY31</accession>
<dbReference type="Gene3D" id="3.40.50.720">
    <property type="entry name" value="NAD(P)-binding Rossmann-like Domain"/>
    <property type="match status" value="1"/>
</dbReference>
<gene>
    <name evidence="2" type="ordered locus">BAV1151</name>
</gene>
<evidence type="ECO:0000313" key="2">
    <source>
        <dbReference type="EMBL" id="CAJ48759.1"/>
    </source>
</evidence>
<dbReference type="PANTHER" id="PTHR48079">
    <property type="entry name" value="PROTEIN YEEZ"/>
    <property type="match status" value="1"/>
</dbReference>
<keyword evidence="3" id="KW-1185">Reference proteome</keyword>
<dbReference type="KEGG" id="bav:BAV1151"/>
<dbReference type="InterPro" id="IPR001509">
    <property type="entry name" value="Epimerase_deHydtase"/>
</dbReference>
<proteinExistence type="predicted"/>
<evidence type="ECO:0000313" key="3">
    <source>
        <dbReference type="Proteomes" id="UP000001977"/>
    </source>
</evidence>
<dbReference type="RefSeq" id="WP_012416833.1">
    <property type="nucleotide sequence ID" value="NC_010645.1"/>
</dbReference>
<dbReference type="InterPro" id="IPR051783">
    <property type="entry name" value="NAD(P)-dependent_oxidoreduct"/>
</dbReference>
<feature type="domain" description="NAD-dependent epimerase/dehydratase" evidence="1">
    <location>
        <begin position="10"/>
        <end position="198"/>
    </location>
</feature>
<protein>
    <recommendedName>
        <fullName evidence="1">NAD-dependent epimerase/dehydratase domain-containing protein</fullName>
    </recommendedName>
</protein>
<dbReference type="AlphaFoldDB" id="Q2KY31"/>
<dbReference type="Proteomes" id="UP000001977">
    <property type="component" value="Chromosome"/>
</dbReference>
<dbReference type="eggNOG" id="COG0451">
    <property type="taxonomic scope" value="Bacteria"/>
</dbReference>
<name>Q2KY31_BORA1</name>
<dbReference type="InterPro" id="IPR036291">
    <property type="entry name" value="NAD(P)-bd_dom_sf"/>
</dbReference>
<sequence length="277" mass="30292">MTQTILLAGCGDLGLRVAERLLARGDEVWGLRRQPPASFPAGMRWITADLADPASLAGLPQHIQRVAYLPTPGAREPERYRAVFLHGQRHLLAALNRKPERWVFVSSSAVYGEHSGQWIDEDSPTSPQGFNGRILLEAEQALQTALPGAVSLRLAGLYGPGRTQLLQRLRQGQARAAADHWANRMHIDDAAAALDHLLHIDAPLPCYLGVDDTPMLLDQLYGELARMLNAPPPEAGPPPADVGSKRLSNQRLKSSGFALRWPDTIAGYRELIDCGMI</sequence>
<dbReference type="HOGENOM" id="CLU_007383_11_2_4"/>
<dbReference type="STRING" id="360910.BAV1151"/>
<dbReference type="GO" id="GO:0005737">
    <property type="term" value="C:cytoplasm"/>
    <property type="evidence" value="ECO:0007669"/>
    <property type="project" value="TreeGrafter"/>
</dbReference>
<dbReference type="Pfam" id="PF01370">
    <property type="entry name" value="Epimerase"/>
    <property type="match status" value="1"/>
</dbReference>
<reference evidence="2 3" key="1">
    <citation type="journal article" date="2006" name="J. Bacteriol.">
        <title>Comparison of the genome sequence of the poultry pathogen Bordetella avium with those of B. bronchiseptica, B. pertussis, and B. parapertussis reveals extensive diversity in surface structures associated with host interaction.</title>
        <authorList>
            <person name="Sebaihia M."/>
            <person name="Preston A."/>
            <person name="Maskell D.J."/>
            <person name="Kuzmiak H."/>
            <person name="Connell T.D."/>
            <person name="King N.D."/>
            <person name="Orndorff P.E."/>
            <person name="Miyamoto D.M."/>
            <person name="Thomson N.R."/>
            <person name="Harris D."/>
            <person name="Goble A."/>
            <person name="Lord A."/>
            <person name="Murphy L."/>
            <person name="Quail M.A."/>
            <person name="Rutter S."/>
            <person name="Squares R."/>
            <person name="Squares S."/>
            <person name="Woodward J."/>
            <person name="Parkhill J."/>
            <person name="Temple L.M."/>
        </authorList>
    </citation>
    <scope>NUCLEOTIDE SEQUENCE [LARGE SCALE GENOMIC DNA]</scope>
    <source>
        <strain evidence="2 3">197N</strain>
    </source>
</reference>